<organism evidence="1 2">
    <name type="scientific">Dulcicalothrix desertica PCC 7102</name>
    <dbReference type="NCBI Taxonomy" id="232991"/>
    <lineage>
        <taxon>Bacteria</taxon>
        <taxon>Bacillati</taxon>
        <taxon>Cyanobacteriota</taxon>
        <taxon>Cyanophyceae</taxon>
        <taxon>Nostocales</taxon>
        <taxon>Calotrichaceae</taxon>
        <taxon>Dulcicalothrix</taxon>
    </lineage>
</organism>
<dbReference type="RefSeq" id="WP_127081114.1">
    <property type="nucleotide sequence ID" value="NZ_RSCL01000005.1"/>
</dbReference>
<gene>
    <name evidence="1" type="ORF">DSM106972_025550</name>
</gene>
<dbReference type="Proteomes" id="UP000271624">
    <property type="component" value="Unassembled WGS sequence"/>
</dbReference>
<keyword evidence="2" id="KW-1185">Reference proteome</keyword>
<evidence type="ECO:0000313" key="2">
    <source>
        <dbReference type="Proteomes" id="UP000271624"/>
    </source>
</evidence>
<name>A0A433VMG0_9CYAN</name>
<reference evidence="1" key="2">
    <citation type="journal article" date="2019" name="Genome Biol. Evol.">
        <title>Day and night: Metabolic profiles and evolutionary relationships of six axenic non-marine cyanobacteria.</title>
        <authorList>
            <person name="Will S.E."/>
            <person name="Henke P."/>
            <person name="Boedeker C."/>
            <person name="Huang S."/>
            <person name="Brinkmann H."/>
            <person name="Rohde M."/>
            <person name="Jarek M."/>
            <person name="Friedl T."/>
            <person name="Seufert S."/>
            <person name="Schumacher M."/>
            <person name="Overmann J."/>
            <person name="Neumann-Schaal M."/>
            <person name="Petersen J."/>
        </authorList>
    </citation>
    <scope>NUCLEOTIDE SEQUENCE [LARGE SCALE GENOMIC DNA]</scope>
    <source>
        <strain evidence="1">PCC 7102</strain>
    </source>
</reference>
<sequence length="111" mass="13179">MIKLEIDVQNAIRFRDFLEMQQADNEFIALIDAFIPQLVNAANAKSNYIEVPLFFQEFQQLIYFLESIDTTYMHIIERIVHGKWSKFLNELDEGLNKWLVDNTYSRGEKET</sequence>
<protein>
    <submittedName>
        <fullName evidence="1">Uncharacterized protein</fullName>
    </submittedName>
</protein>
<accession>A0A433VMG0</accession>
<reference evidence="1" key="1">
    <citation type="submission" date="2018-12" db="EMBL/GenBank/DDBJ databases">
        <authorList>
            <person name="Will S."/>
            <person name="Neumann-Schaal M."/>
            <person name="Henke P."/>
        </authorList>
    </citation>
    <scope>NUCLEOTIDE SEQUENCE</scope>
    <source>
        <strain evidence="1">PCC 7102</strain>
    </source>
</reference>
<dbReference type="AlphaFoldDB" id="A0A433VMG0"/>
<evidence type="ECO:0000313" key="1">
    <source>
        <dbReference type="EMBL" id="RUT07294.1"/>
    </source>
</evidence>
<dbReference type="EMBL" id="RSCL01000005">
    <property type="protein sequence ID" value="RUT07294.1"/>
    <property type="molecule type" value="Genomic_DNA"/>
</dbReference>
<comment type="caution">
    <text evidence="1">The sequence shown here is derived from an EMBL/GenBank/DDBJ whole genome shotgun (WGS) entry which is preliminary data.</text>
</comment>
<proteinExistence type="predicted"/>